<feature type="compositionally biased region" description="Low complexity" evidence="7">
    <location>
        <begin position="608"/>
        <end position="621"/>
    </location>
</feature>
<evidence type="ECO:0000256" key="2">
    <source>
        <dbReference type="ARBA" id="ARBA00008688"/>
    </source>
</evidence>
<feature type="compositionally biased region" description="Polar residues" evidence="7">
    <location>
        <begin position="414"/>
        <end position="433"/>
    </location>
</feature>
<keyword evidence="3" id="KW-1003">Cell membrane</keyword>
<proteinExistence type="inferred from homology"/>
<dbReference type="PANTHER" id="PTHR31481">
    <property type="entry name" value="RELT-LIKE PROTEIN 2 RELL2"/>
    <property type="match status" value="1"/>
</dbReference>
<feature type="compositionally biased region" description="Acidic residues" evidence="7">
    <location>
        <begin position="51"/>
        <end position="73"/>
    </location>
</feature>
<dbReference type="GO" id="GO:1900745">
    <property type="term" value="P:positive regulation of p38MAPK cascade"/>
    <property type="evidence" value="ECO:0007669"/>
    <property type="project" value="InterPro"/>
</dbReference>
<feature type="compositionally biased region" description="Polar residues" evidence="7">
    <location>
        <begin position="385"/>
        <end position="402"/>
    </location>
</feature>
<feature type="compositionally biased region" description="Polar residues" evidence="7">
    <location>
        <begin position="687"/>
        <end position="706"/>
    </location>
</feature>
<evidence type="ECO:0000256" key="4">
    <source>
        <dbReference type="ARBA" id="ARBA00022692"/>
    </source>
</evidence>
<name>A0A8S4BJR9_9TELE</name>
<dbReference type="GO" id="GO:0005886">
    <property type="term" value="C:plasma membrane"/>
    <property type="evidence" value="ECO:0007669"/>
    <property type="project" value="UniProtKB-SubCell"/>
</dbReference>
<keyword evidence="4 8" id="KW-0812">Transmembrane</keyword>
<protein>
    <submittedName>
        <fullName evidence="9">(Atlantic silverside) hypothetical protein</fullName>
    </submittedName>
</protein>
<dbReference type="AlphaFoldDB" id="A0A8S4BJR9"/>
<feature type="compositionally biased region" description="Low complexity" evidence="7">
    <location>
        <begin position="269"/>
        <end position="280"/>
    </location>
</feature>
<feature type="compositionally biased region" description="Low complexity" evidence="7">
    <location>
        <begin position="466"/>
        <end position="484"/>
    </location>
</feature>
<comment type="subcellular location">
    <subcellularLocation>
        <location evidence="1">Cell membrane</location>
        <topology evidence="1">Single-pass membrane protein</topology>
    </subcellularLocation>
</comment>
<gene>
    <name evidence="9" type="ORF">MMEN_LOCUS17802</name>
</gene>
<dbReference type="InterPro" id="IPR022248">
    <property type="entry name" value="TNF_rcpt_RELT"/>
</dbReference>
<comment type="similarity">
    <text evidence="2">Belongs to the RELT family.</text>
</comment>
<dbReference type="OrthoDB" id="9353106at2759"/>
<keyword evidence="10" id="KW-1185">Reference proteome</keyword>
<keyword evidence="6 8" id="KW-0472">Membrane</keyword>
<keyword evidence="5 8" id="KW-1133">Transmembrane helix</keyword>
<dbReference type="Pfam" id="PF12606">
    <property type="entry name" value="RELT"/>
    <property type="match status" value="1"/>
</dbReference>
<feature type="compositionally biased region" description="Polar residues" evidence="7">
    <location>
        <begin position="446"/>
        <end position="465"/>
    </location>
</feature>
<evidence type="ECO:0000256" key="1">
    <source>
        <dbReference type="ARBA" id="ARBA00004162"/>
    </source>
</evidence>
<feature type="region of interest" description="Disordered" evidence="7">
    <location>
        <begin position="49"/>
        <end position="73"/>
    </location>
</feature>
<feature type="compositionally biased region" description="Basic and acidic residues" evidence="7">
    <location>
        <begin position="567"/>
        <end position="577"/>
    </location>
</feature>
<feature type="region of interest" description="Disordered" evidence="7">
    <location>
        <begin position="268"/>
        <end position="322"/>
    </location>
</feature>
<feature type="compositionally biased region" description="Basic and acidic residues" evidence="7">
    <location>
        <begin position="672"/>
        <end position="684"/>
    </location>
</feature>
<evidence type="ECO:0000256" key="3">
    <source>
        <dbReference type="ARBA" id="ARBA00022475"/>
    </source>
</evidence>
<organism evidence="9 10">
    <name type="scientific">Menidia menidia</name>
    <name type="common">Atlantic silverside</name>
    <dbReference type="NCBI Taxonomy" id="238744"/>
    <lineage>
        <taxon>Eukaryota</taxon>
        <taxon>Metazoa</taxon>
        <taxon>Chordata</taxon>
        <taxon>Craniata</taxon>
        <taxon>Vertebrata</taxon>
        <taxon>Euteleostomi</taxon>
        <taxon>Actinopterygii</taxon>
        <taxon>Neopterygii</taxon>
        <taxon>Teleostei</taxon>
        <taxon>Neoteleostei</taxon>
        <taxon>Acanthomorphata</taxon>
        <taxon>Ovalentaria</taxon>
        <taxon>Atherinomorphae</taxon>
        <taxon>Atheriniformes</taxon>
        <taxon>Atherinopsidae</taxon>
        <taxon>Menidiinae</taxon>
        <taxon>Menidia</taxon>
    </lineage>
</organism>
<evidence type="ECO:0000256" key="8">
    <source>
        <dbReference type="SAM" id="Phobius"/>
    </source>
</evidence>
<comment type="caution">
    <text evidence="9">The sequence shown here is derived from an EMBL/GenBank/DDBJ whole genome shotgun (WGS) entry which is preliminary data.</text>
</comment>
<evidence type="ECO:0000256" key="5">
    <source>
        <dbReference type="ARBA" id="ARBA00022989"/>
    </source>
</evidence>
<feature type="transmembrane region" description="Helical" evidence="8">
    <location>
        <begin position="16"/>
        <end position="39"/>
    </location>
</feature>
<accession>A0A8S4BJR9</accession>
<reference evidence="9" key="1">
    <citation type="submission" date="2021-05" db="EMBL/GenBank/DDBJ databases">
        <authorList>
            <person name="Tigano A."/>
        </authorList>
    </citation>
    <scope>NUCLEOTIDE SEQUENCE</scope>
</reference>
<dbReference type="InterPro" id="IPR042313">
    <property type="entry name" value="RELL2"/>
</dbReference>
<evidence type="ECO:0000256" key="6">
    <source>
        <dbReference type="ARBA" id="ARBA00023136"/>
    </source>
</evidence>
<dbReference type="PANTHER" id="PTHR31481:SF0">
    <property type="entry name" value="RELT-LIKE PROTEIN 2"/>
    <property type="match status" value="1"/>
</dbReference>
<evidence type="ECO:0000313" key="9">
    <source>
        <dbReference type="EMBL" id="CAG5993433.1"/>
    </source>
</evidence>
<dbReference type="EMBL" id="CAJRST010036666">
    <property type="protein sequence ID" value="CAG5993433.1"/>
    <property type="molecule type" value="Genomic_DNA"/>
</dbReference>
<feature type="region of interest" description="Disordered" evidence="7">
    <location>
        <begin position="212"/>
        <end position="233"/>
    </location>
</feature>
<dbReference type="Proteomes" id="UP000677803">
    <property type="component" value="Unassembled WGS sequence"/>
</dbReference>
<evidence type="ECO:0000313" key="10">
    <source>
        <dbReference type="Proteomes" id="UP000677803"/>
    </source>
</evidence>
<sequence length="734" mass="78727">MTELEAAGVVEPPPPYIIFLVVFLFFMTGLLGFLICHLLKKKGYRCRTGDLDEEEDEEEEKLGESADEDNEDNQDTVEQILKCIIENEANMEAFNEMLGNHNICVRHDPRFRKESIGGAPPHFHTVHSGTDHNSCHLCAQVRSKKACRPSRTPRVKQRPGEQTVFSVGRFRVTHTDKKLNGGFNALAVSGDQLDQSQDSDDRKEGSYNLRSMFKEGRSPAESAKGGAANVGKRKKSVTIFGLRRGSDPIGIKVKEGTRMETEGIKFAAQQPPVVLEEPQQTDTEHSIKPASKPQSEPVGAQWEAKDSGSVHSLPIQGQNQAHNSNLGSLEQIKLVQSPKLHAQRLTPPPSGSTAVSVPTSLSALSDKTVNVDEFKKGEEAYSPGPVQTSTPIAPMPASTSGFTPAIATGKSEPGTLQGSSPGQTPSEPISSTDLELGSGAGAMRSLGSSPPSSDPNKTLLSVTSVKSPTSSLAQSPSPQSSSRKSPLKETGTASSPTLISHPKVLPDQEKLSPPTHLLSSLGKNASPLEEQMPSPTVVDPKRAFTSPSSPRMRLPVTQPDLQGDTVPKTEERSEKKRAGILKNAKRSPEAIKESGASPTGERFKDRPSSLSPSSPSFPTSPQGGRISSVTVVKASPDSKREFSVVTMVDEEPSSPVKGQKAETSEKALGLGEEDRSPASCEQRDISVGQSEGPTRETSGTKISQVSQEKEVMMEMEDIKGCKVAPAEEEKWATG</sequence>
<dbReference type="GO" id="GO:0010811">
    <property type="term" value="P:positive regulation of cell-substrate adhesion"/>
    <property type="evidence" value="ECO:0007669"/>
    <property type="project" value="TreeGrafter"/>
</dbReference>
<feature type="region of interest" description="Disordered" evidence="7">
    <location>
        <begin position="339"/>
        <end position="359"/>
    </location>
</feature>
<evidence type="ECO:0000256" key="7">
    <source>
        <dbReference type="SAM" id="MobiDB-lite"/>
    </source>
</evidence>
<feature type="region of interest" description="Disordered" evidence="7">
    <location>
        <begin position="377"/>
        <end position="707"/>
    </location>
</feature>